<dbReference type="OMA" id="HKYGEMD"/>
<organism evidence="4 5">
    <name type="scientific">Spizellomyces punctatus (strain DAOM BR117)</name>
    <dbReference type="NCBI Taxonomy" id="645134"/>
    <lineage>
        <taxon>Eukaryota</taxon>
        <taxon>Fungi</taxon>
        <taxon>Fungi incertae sedis</taxon>
        <taxon>Chytridiomycota</taxon>
        <taxon>Chytridiomycota incertae sedis</taxon>
        <taxon>Chytridiomycetes</taxon>
        <taxon>Spizellomycetales</taxon>
        <taxon>Spizellomycetaceae</taxon>
        <taxon>Spizellomyces</taxon>
    </lineage>
</organism>
<evidence type="ECO:0000313" key="4">
    <source>
        <dbReference type="EMBL" id="KND04179.1"/>
    </source>
</evidence>
<protein>
    <submittedName>
        <fullName evidence="4">Uncharacterized protein</fullName>
    </submittedName>
</protein>
<name>A0A0L0HTI7_SPIPD</name>
<dbReference type="RefSeq" id="XP_016612218.1">
    <property type="nucleotide sequence ID" value="XM_016749931.1"/>
</dbReference>
<dbReference type="OrthoDB" id="542013at2759"/>
<dbReference type="PRINTS" id="PR00081">
    <property type="entry name" value="GDHRDH"/>
</dbReference>
<dbReference type="GeneID" id="27685264"/>
<evidence type="ECO:0000256" key="3">
    <source>
        <dbReference type="RuleBase" id="RU000363"/>
    </source>
</evidence>
<keyword evidence="5" id="KW-1185">Reference proteome</keyword>
<dbReference type="InParanoid" id="A0A0L0HTI7"/>
<dbReference type="PRINTS" id="PR00080">
    <property type="entry name" value="SDRFAMILY"/>
</dbReference>
<dbReference type="STRING" id="645134.A0A0L0HTI7"/>
<dbReference type="PANTHER" id="PTHR24320">
    <property type="entry name" value="RETINOL DEHYDROGENASE"/>
    <property type="match status" value="1"/>
</dbReference>
<dbReference type="EMBL" id="KQ257451">
    <property type="protein sequence ID" value="KND04179.1"/>
    <property type="molecule type" value="Genomic_DNA"/>
</dbReference>
<keyword evidence="2" id="KW-0560">Oxidoreductase</keyword>
<dbReference type="AlphaFoldDB" id="A0A0L0HTI7"/>
<dbReference type="Gene3D" id="3.40.50.720">
    <property type="entry name" value="NAD(P)-binding Rossmann-like Domain"/>
    <property type="match status" value="1"/>
</dbReference>
<evidence type="ECO:0000256" key="1">
    <source>
        <dbReference type="ARBA" id="ARBA00006484"/>
    </source>
</evidence>
<dbReference type="SUPFAM" id="SSF51735">
    <property type="entry name" value="NAD(P)-binding Rossmann-fold domains"/>
    <property type="match status" value="1"/>
</dbReference>
<evidence type="ECO:0000313" key="5">
    <source>
        <dbReference type="Proteomes" id="UP000053201"/>
    </source>
</evidence>
<sequence>METRYCMITGGNTGLGYACARKLLATGNYYITLACRTADKAQRAVQNLKTENPSCAHLIEYLTCDLSSPESIHSFVRSYKELGFPLHVLLNNAGVYPGSKRETTEHGTELAFAVNHLGHFLLTSLLLDLLEASGTGRIVNVSSELHRGAPSSPEFPPTPEEYTAKTAYATSKLANILFTYALSPRLKTTTVNSCSPGWIPSTELSRHAPFPARWIMQTILPYLPVARTVEQGAVVCCRLVMDEDIRGVTGKYMGKDGEWIPSSEQSYDVNMQKRLWEVSSELQLRGLW</sequence>
<dbReference type="VEuPathDB" id="FungiDB:SPPG_01612"/>
<accession>A0A0L0HTI7</accession>
<dbReference type="GO" id="GO:0016491">
    <property type="term" value="F:oxidoreductase activity"/>
    <property type="evidence" value="ECO:0007669"/>
    <property type="project" value="UniProtKB-KW"/>
</dbReference>
<dbReference type="InterPro" id="IPR036291">
    <property type="entry name" value="NAD(P)-bd_dom_sf"/>
</dbReference>
<reference evidence="4 5" key="1">
    <citation type="submission" date="2009-08" db="EMBL/GenBank/DDBJ databases">
        <title>The Genome Sequence of Spizellomyces punctatus strain DAOM BR117.</title>
        <authorList>
            <consortium name="The Broad Institute Genome Sequencing Platform"/>
            <person name="Russ C."/>
            <person name="Cuomo C."/>
            <person name="Shea T."/>
            <person name="Young S.K."/>
            <person name="Zeng Q."/>
            <person name="Koehrsen M."/>
            <person name="Haas B."/>
            <person name="Borodovsky M."/>
            <person name="Guigo R."/>
            <person name="Alvarado L."/>
            <person name="Berlin A."/>
            <person name="Bochicchio J."/>
            <person name="Borenstein D."/>
            <person name="Chapman S."/>
            <person name="Chen Z."/>
            <person name="Engels R."/>
            <person name="Freedman E."/>
            <person name="Gellesch M."/>
            <person name="Goldberg J."/>
            <person name="Griggs A."/>
            <person name="Gujja S."/>
            <person name="Heiman D."/>
            <person name="Hepburn T."/>
            <person name="Howarth C."/>
            <person name="Jen D."/>
            <person name="Larson L."/>
            <person name="Lewis B."/>
            <person name="Mehta T."/>
            <person name="Park D."/>
            <person name="Pearson M."/>
            <person name="Roberts A."/>
            <person name="Saif S."/>
            <person name="Shenoy N."/>
            <person name="Sisk P."/>
            <person name="Stolte C."/>
            <person name="Sykes S."/>
            <person name="Thomson T."/>
            <person name="Walk T."/>
            <person name="White J."/>
            <person name="Yandava C."/>
            <person name="Burger G."/>
            <person name="Gray M.W."/>
            <person name="Holland P.W.H."/>
            <person name="King N."/>
            <person name="Lang F.B.F."/>
            <person name="Roger A.J."/>
            <person name="Ruiz-Trillo I."/>
            <person name="Lander E."/>
            <person name="Nusbaum C."/>
        </authorList>
    </citation>
    <scope>NUCLEOTIDE SEQUENCE [LARGE SCALE GENOMIC DNA]</scope>
    <source>
        <strain evidence="4 5">DAOM BR117</strain>
    </source>
</reference>
<evidence type="ECO:0000256" key="2">
    <source>
        <dbReference type="ARBA" id="ARBA00023002"/>
    </source>
</evidence>
<dbReference type="PROSITE" id="PS51257">
    <property type="entry name" value="PROKAR_LIPOPROTEIN"/>
    <property type="match status" value="1"/>
</dbReference>
<dbReference type="InterPro" id="IPR002347">
    <property type="entry name" value="SDR_fam"/>
</dbReference>
<dbReference type="PANTHER" id="PTHR24320:SF152">
    <property type="entry name" value="SHORT-CHAIN DEHYDROGENASE_REDUCTASE FAMILY PROTEIN"/>
    <property type="match status" value="1"/>
</dbReference>
<proteinExistence type="inferred from homology"/>
<dbReference type="eggNOG" id="KOG1208">
    <property type="taxonomic scope" value="Eukaryota"/>
</dbReference>
<gene>
    <name evidence="4" type="ORF">SPPG_01612</name>
</gene>
<dbReference type="Proteomes" id="UP000053201">
    <property type="component" value="Unassembled WGS sequence"/>
</dbReference>
<dbReference type="Pfam" id="PF00106">
    <property type="entry name" value="adh_short"/>
    <property type="match status" value="1"/>
</dbReference>
<comment type="similarity">
    <text evidence="1 3">Belongs to the short-chain dehydrogenases/reductases (SDR) family.</text>
</comment>